<reference evidence="7" key="1">
    <citation type="journal article" date="2021" name="Front. Plant Sci.">
        <title>Chromosome-Scale Genome Assembly for Chinese Sour Jujube and Insights Into Its Genome Evolution and Domestication Signature.</title>
        <authorList>
            <person name="Shen L.-Y."/>
            <person name="Luo H."/>
            <person name="Wang X.-L."/>
            <person name="Wang X.-M."/>
            <person name="Qiu X.-J."/>
            <person name="Liu H."/>
            <person name="Zhou S.-S."/>
            <person name="Jia K.-H."/>
            <person name="Nie S."/>
            <person name="Bao Y.-T."/>
            <person name="Zhang R.-G."/>
            <person name="Yun Q.-Z."/>
            <person name="Chai Y.-H."/>
            <person name="Lu J.-Y."/>
            <person name="Li Y."/>
            <person name="Zhao S.-W."/>
            <person name="Mao J.-F."/>
            <person name="Jia S.-G."/>
            <person name="Mao Y.-M."/>
        </authorList>
    </citation>
    <scope>NUCLEOTIDE SEQUENCE</scope>
    <source>
        <strain evidence="7">AT0</strain>
        <tissue evidence="7">Leaf</tissue>
    </source>
</reference>
<dbReference type="GO" id="GO:0006357">
    <property type="term" value="P:regulation of transcription by RNA polymerase II"/>
    <property type="evidence" value="ECO:0007669"/>
    <property type="project" value="TreeGrafter"/>
</dbReference>
<proteinExistence type="predicted"/>
<keyword evidence="1" id="KW-0479">Metal-binding</keyword>
<dbReference type="Pfam" id="PF02892">
    <property type="entry name" value="zf-BED"/>
    <property type="match status" value="1"/>
</dbReference>
<protein>
    <recommendedName>
        <fullName evidence="6">BED-type domain-containing protein</fullName>
    </recommendedName>
</protein>
<dbReference type="EMBL" id="JAEACU010000001">
    <property type="protein sequence ID" value="KAH7546231.1"/>
    <property type="molecule type" value="Genomic_DNA"/>
</dbReference>
<name>A0A978W2P7_ZIZJJ</name>
<feature type="domain" description="BED-type" evidence="6">
    <location>
        <begin position="160"/>
        <end position="217"/>
    </location>
</feature>
<dbReference type="InterPro" id="IPR036236">
    <property type="entry name" value="Znf_C2H2_sf"/>
</dbReference>
<dbReference type="SUPFAM" id="SSF57667">
    <property type="entry name" value="beta-beta-alpha zinc fingers"/>
    <property type="match status" value="1"/>
</dbReference>
<dbReference type="InterPro" id="IPR003656">
    <property type="entry name" value="Znf_BED"/>
</dbReference>
<evidence type="ECO:0000256" key="3">
    <source>
        <dbReference type="ARBA" id="ARBA00022833"/>
    </source>
</evidence>
<dbReference type="GO" id="GO:1990837">
    <property type="term" value="F:sequence-specific double-stranded DNA binding"/>
    <property type="evidence" value="ECO:0007669"/>
    <property type="project" value="TreeGrafter"/>
</dbReference>
<dbReference type="AlphaFoldDB" id="A0A978W2P7"/>
<dbReference type="PROSITE" id="PS50808">
    <property type="entry name" value="ZF_BED"/>
    <property type="match status" value="1"/>
</dbReference>
<keyword evidence="2 4" id="KW-0863">Zinc-finger</keyword>
<evidence type="ECO:0000256" key="5">
    <source>
        <dbReference type="SAM" id="MobiDB-lite"/>
    </source>
</evidence>
<feature type="compositionally biased region" description="Low complexity" evidence="5">
    <location>
        <begin position="1"/>
        <end position="16"/>
    </location>
</feature>
<evidence type="ECO:0000256" key="1">
    <source>
        <dbReference type="ARBA" id="ARBA00022723"/>
    </source>
</evidence>
<gene>
    <name evidence="7" type="ORF">FEM48_Zijuj01G0178500</name>
</gene>
<evidence type="ECO:0000313" key="8">
    <source>
        <dbReference type="Proteomes" id="UP000813462"/>
    </source>
</evidence>
<evidence type="ECO:0000313" key="7">
    <source>
        <dbReference type="EMBL" id="KAH7546231.1"/>
    </source>
</evidence>
<accession>A0A978W2P7</accession>
<dbReference type="Proteomes" id="UP000813462">
    <property type="component" value="Unassembled WGS sequence"/>
</dbReference>
<dbReference type="GO" id="GO:0005634">
    <property type="term" value="C:nucleus"/>
    <property type="evidence" value="ECO:0007669"/>
    <property type="project" value="TreeGrafter"/>
</dbReference>
<dbReference type="InterPro" id="IPR053031">
    <property type="entry name" value="Cuticle_assoc_protein"/>
</dbReference>
<evidence type="ECO:0000256" key="4">
    <source>
        <dbReference type="PROSITE-ProRule" id="PRU00027"/>
    </source>
</evidence>
<keyword evidence="3" id="KW-0862">Zinc</keyword>
<dbReference type="PANTHER" id="PTHR34396">
    <property type="entry name" value="OS03G0264950 PROTEIN-RELATED"/>
    <property type="match status" value="1"/>
</dbReference>
<comment type="caution">
    <text evidence="7">The sequence shown here is derived from an EMBL/GenBank/DDBJ whole genome shotgun (WGS) entry which is preliminary data.</text>
</comment>
<dbReference type="GO" id="GO:0008270">
    <property type="term" value="F:zinc ion binding"/>
    <property type="evidence" value="ECO:0007669"/>
    <property type="project" value="UniProtKB-KW"/>
</dbReference>
<feature type="region of interest" description="Disordered" evidence="5">
    <location>
        <begin position="1"/>
        <end position="40"/>
    </location>
</feature>
<dbReference type="PANTHER" id="PTHR34396:SF24">
    <property type="entry name" value="BED-TYPE DOMAIN-CONTAINING PROTEIN"/>
    <property type="match status" value="1"/>
</dbReference>
<evidence type="ECO:0000259" key="6">
    <source>
        <dbReference type="PROSITE" id="PS50808"/>
    </source>
</evidence>
<dbReference type="SMART" id="SM00614">
    <property type="entry name" value="ZnF_BED"/>
    <property type="match status" value="1"/>
</dbReference>
<organism evidence="7 8">
    <name type="scientific">Ziziphus jujuba var. spinosa</name>
    <dbReference type="NCBI Taxonomy" id="714518"/>
    <lineage>
        <taxon>Eukaryota</taxon>
        <taxon>Viridiplantae</taxon>
        <taxon>Streptophyta</taxon>
        <taxon>Embryophyta</taxon>
        <taxon>Tracheophyta</taxon>
        <taxon>Spermatophyta</taxon>
        <taxon>Magnoliopsida</taxon>
        <taxon>eudicotyledons</taxon>
        <taxon>Gunneridae</taxon>
        <taxon>Pentapetalae</taxon>
        <taxon>rosids</taxon>
        <taxon>fabids</taxon>
        <taxon>Rosales</taxon>
        <taxon>Rhamnaceae</taxon>
        <taxon>Paliureae</taxon>
        <taxon>Ziziphus</taxon>
    </lineage>
</organism>
<sequence length="218" mass="24217">MHLILQHTTQPPQTTPASPISNLHQPSKPPSSTPASSLCLTSQPHLQTPSAIKASFLYPLLLLSASPASPISNLHQPSKPPSSTSCFFSKNKGEQVFESSLQILDERHALETTCHRFWINMDGLQINLESSSFEMPINLEDVASPMEGVTSGHKVKRKRKLTSKVWSYFDVLPLDVDGKQKCKCKDCGTIYLCDSKYGTENLVRHLKNCVKRDTRDIG</sequence>
<evidence type="ECO:0000256" key="2">
    <source>
        <dbReference type="ARBA" id="ARBA00022771"/>
    </source>
</evidence>